<evidence type="ECO:0000259" key="1">
    <source>
        <dbReference type="Pfam" id="PF09210"/>
    </source>
</evidence>
<dbReference type="InterPro" id="IPR028995">
    <property type="entry name" value="Glyco_hydro_57/38_cen_sf"/>
</dbReference>
<dbReference type="PANTHER" id="PTHR41695:SF1">
    <property type="entry name" value="1,4-ALPHA-GLUCAN BRANCHING ENZYME TK1436"/>
    <property type="match status" value="1"/>
</dbReference>
<comment type="caution">
    <text evidence="2">The sequence shown here is derived from an EMBL/GenBank/DDBJ whole genome shotgun (WGS) entry which is preliminary data.</text>
</comment>
<dbReference type="InterPro" id="IPR015293">
    <property type="entry name" value="BE_C"/>
</dbReference>
<keyword evidence="2" id="KW-0378">Hydrolase</keyword>
<protein>
    <submittedName>
        <fullName evidence="2">Glycoside hydrolase</fullName>
    </submittedName>
</protein>
<dbReference type="GO" id="GO:0003844">
    <property type="term" value="F:1,4-alpha-glucan branching enzyme activity"/>
    <property type="evidence" value="ECO:0007669"/>
    <property type="project" value="InterPro"/>
</dbReference>
<feature type="domain" description="1,4-alpha-glucan branching enzyme C-terminal" evidence="1">
    <location>
        <begin position="118"/>
        <end position="216"/>
    </location>
</feature>
<dbReference type="GO" id="GO:0030979">
    <property type="term" value="P:alpha-glucan biosynthetic process"/>
    <property type="evidence" value="ECO:0007669"/>
    <property type="project" value="InterPro"/>
</dbReference>
<sequence length="216" mass="24546">LYDPYDAFRRAQEHAVHFSSFVAAELEQFRARHDRPGIALVPLDVDVLGRGWFEGPTWLRAMIEAFSEQRTVALTTPSPYLSTVRPRFGVTLRDGSWAAEDYHRLWNAPAARPLHWALSEEAERVARLVQRYPNAQGDRERVLNQAVRELLLAQSSDWLLGLGAGTDDDALARPLEHLRRCERLCGMVAADALSDEDSAFLDAVEEWDNPFPMLNY</sequence>
<dbReference type="PANTHER" id="PTHR41695">
    <property type="entry name" value="1,4-ALPHA-GLUCAN BRANCHING ENZYME RV3031-RELATED"/>
    <property type="match status" value="1"/>
</dbReference>
<dbReference type="GO" id="GO:0016787">
    <property type="term" value="F:hydrolase activity"/>
    <property type="evidence" value="ECO:0007669"/>
    <property type="project" value="UniProtKB-KW"/>
</dbReference>
<reference evidence="2 3" key="1">
    <citation type="submission" date="2015-09" db="EMBL/GenBank/DDBJ databases">
        <title>Draft genome sequence of Kouleothrix aurantiaca JCM 19913.</title>
        <authorList>
            <person name="Hemp J."/>
        </authorList>
    </citation>
    <scope>NUCLEOTIDE SEQUENCE [LARGE SCALE GENOMIC DNA]</scope>
    <source>
        <strain evidence="2 3">COM-B</strain>
    </source>
</reference>
<organism evidence="2 3">
    <name type="scientific">Kouleothrix aurantiaca</name>
    <dbReference type="NCBI Taxonomy" id="186479"/>
    <lineage>
        <taxon>Bacteria</taxon>
        <taxon>Bacillati</taxon>
        <taxon>Chloroflexota</taxon>
        <taxon>Chloroflexia</taxon>
        <taxon>Chloroflexales</taxon>
        <taxon>Roseiflexineae</taxon>
        <taxon>Roseiflexaceae</taxon>
        <taxon>Kouleothrix</taxon>
    </lineage>
</organism>
<dbReference type="SUPFAM" id="SSF88713">
    <property type="entry name" value="Glycoside hydrolase/deacetylase"/>
    <property type="match status" value="1"/>
</dbReference>
<dbReference type="PATRIC" id="fig|186479.3.peg.6864"/>
<feature type="non-terminal residue" evidence="2">
    <location>
        <position position="216"/>
    </location>
</feature>
<dbReference type="InterPro" id="IPR011330">
    <property type="entry name" value="Glyco_hydro/deAcase_b/a-brl"/>
</dbReference>
<accession>A0A0P9H135</accession>
<dbReference type="AlphaFoldDB" id="A0A0P9H135"/>
<evidence type="ECO:0000313" key="3">
    <source>
        <dbReference type="Proteomes" id="UP000050509"/>
    </source>
</evidence>
<name>A0A0P9H135_9CHLR</name>
<keyword evidence="3" id="KW-1185">Reference proteome</keyword>
<dbReference type="InterPro" id="IPR037090">
    <property type="entry name" value="57_glycoside_trans_central"/>
</dbReference>
<dbReference type="Proteomes" id="UP000050509">
    <property type="component" value="Unassembled WGS sequence"/>
</dbReference>
<evidence type="ECO:0000313" key="2">
    <source>
        <dbReference type="EMBL" id="KPV47729.1"/>
    </source>
</evidence>
<feature type="non-terminal residue" evidence="2">
    <location>
        <position position="1"/>
    </location>
</feature>
<dbReference type="EMBL" id="LJCR01003295">
    <property type="protein sequence ID" value="KPV47729.1"/>
    <property type="molecule type" value="Genomic_DNA"/>
</dbReference>
<dbReference type="InterPro" id="IPR040042">
    <property type="entry name" value="Branching_enz_MT3115-like"/>
</dbReference>
<dbReference type="SUPFAM" id="SSF88688">
    <property type="entry name" value="Families 57/38 glycoside transferase middle domain"/>
    <property type="match status" value="1"/>
</dbReference>
<proteinExistence type="predicted"/>
<dbReference type="InterPro" id="IPR027291">
    <property type="entry name" value="Glyco_hydro_38_N_sf"/>
</dbReference>
<dbReference type="Gene3D" id="1.20.1430.10">
    <property type="entry name" value="Families 57/38 glycoside transferase, middle domain"/>
    <property type="match status" value="1"/>
</dbReference>
<dbReference type="Pfam" id="PF09210">
    <property type="entry name" value="BE_C"/>
    <property type="match status" value="1"/>
</dbReference>
<dbReference type="Gene3D" id="3.20.110.10">
    <property type="entry name" value="Glycoside hydrolase 38, N terminal domain"/>
    <property type="match status" value="1"/>
</dbReference>
<dbReference type="GO" id="GO:0005576">
    <property type="term" value="C:extracellular region"/>
    <property type="evidence" value="ECO:0007669"/>
    <property type="project" value="TreeGrafter"/>
</dbReference>
<gene>
    <name evidence="2" type="ORF">SE17_41885</name>
</gene>